<dbReference type="InterPro" id="IPR006083">
    <property type="entry name" value="PRK/URK"/>
</dbReference>
<dbReference type="AlphaFoldDB" id="A0A2S6AUF3"/>
<dbReference type="Pfam" id="PF00485">
    <property type="entry name" value="PRK"/>
    <property type="match status" value="1"/>
</dbReference>
<dbReference type="GO" id="GO:0016301">
    <property type="term" value="F:kinase activity"/>
    <property type="evidence" value="ECO:0007669"/>
    <property type="project" value="InterPro"/>
</dbReference>
<dbReference type="EMBL" id="PSZC01000004">
    <property type="protein sequence ID" value="PPJ38840.1"/>
    <property type="molecule type" value="Genomic_DNA"/>
</dbReference>
<dbReference type="Gene3D" id="3.40.50.300">
    <property type="entry name" value="P-loop containing nucleotide triphosphate hydrolases"/>
    <property type="match status" value="1"/>
</dbReference>
<protein>
    <recommendedName>
        <fullName evidence="1">Phosphoribulokinase/uridine kinase domain-containing protein</fullName>
    </recommendedName>
</protein>
<sequence length="66" mass="7241">MNAAIVEGDSFHRYDRGQMQVAMAAAEADLNLHFSHFGPEANLLTELESLFRDYGQSGGGLVRKLS</sequence>
<dbReference type="Proteomes" id="UP000239874">
    <property type="component" value="Unassembled WGS sequence"/>
</dbReference>
<evidence type="ECO:0000259" key="1">
    <source>
        <dbReference type="Pfam" id="PF00485"/>
    </source>
</evidence>
<organism evidence="2 3">
    <name type="scientific">Nocardia nova</name>
    <dbReference type="NCBI Taxonomy" id="37330"/>
    <lineage>
        <taxon>Bacteria</taxon>
        <taxon>Bacillati</taxon>
        <taxon>Actinomycetota</taxon>
        <taxon>Actinomycetes</taxon>
        <taxon>Mycobacteriales</taxon>
        <taxon>Nocardiaceae</taxon>
        <taxon>Nocardia</taxon>
    </lineage>
</organism>
<evidence type="ECO:0000313" key="3">
    <source>
        <dbReference type="Proteomes" id="UP000239874"/>
    </source>
</evidence>
<proteinExistence type="predicted"/>
<name>A0A2S6AUF3_9NOCA</name>
<feature type="domain" description="Phosphoribulokinase/uridine kinase" evidence="1">
    <location>
        <begin position="3"/>
        <end position="63"/>
    </location>
</feature>
<accession>A0A2S6AUF3</accession>
<dbReference type="InterPro" id="IPR027417">
    <property type="entry name" value="P-loop_NTPase"/>
</dbReference>
<evidence type="ECO:0000313" key="2">
    <source>
        <dbReference type="EMBL" id="PPJ38840.1"/>
    </source>
</evidence>
<comment type="caution">
    <text evidence="2">The sequence shown here is derived from an EMBL/GenBank/DDBJ whole genome shotgun (WGS) entry which is preliminary data.</text>
</comment>
<dbReference type="GO" id="GO:0005524">
    <property type="term" value="F:ATP binding"/>
    <property type="evidence" value="ECO:0007669"/>
    <property type="project" value="InterPro"/>
</dbReference>
<dbReference type="RefSeq" id="WP_104379813.1">
    <property type="nucleotide sequence ID" value="NZ_PSZC01000004.1"/>
</dbReference>
<reference evidence="2 3" key="1">
    <citation type="submission" date="2018-02" db="EMBL/GenBank/DDBJ databases">
        <title>8 Nocardia nova and 1 Nocardia cyriacigeorgica strain used for evolution to TMP-SMX.</title>
        <authorList>
            <person name="Mehta H."/>
            <person name="Weng J."/>
            <person name="Shamoo Y."/>
        </authorList>
    </citation>
    <scope>NUCLEOTIDE SEQUENCE [LARGE SCALE GENOMIC DNA]</scope>
    <source>
        <strain evidence="2 3">MDA3139</strain>
    </source>
</reference>
<gene>
    <name evidence="2" type="ORF">C5E45_08245</name>
</gene>